<proteinExistence type="predicted"/>
<name>A0ACC2NKZ1_9HYME</name>
<comment type="caution">
    <text evidence="1">The sequence shown here is derived from an EMBL/GenBank/DDBJ whole genome shotgun (WGS) entry which is preliminary data.</text>
</comment>
<organism evidence="1 2">
    <name type="scientific">Eretmocerus hayati</name>
    <dbReference type="NCBI Taxonomy" id="131215"/>
    <lineage>
        <taxon>Eukaryota</taxon>
        <taxon>Metazoa</taxon>
        <taxon>Ecdysozoa</taxon>
        <taxon>Arthropoda</taxon>
        <taxon>Hexapoda</taxon>
        <taxon>Insecta</taxon>
        <taxon>Pterygota</taxon>
        <taxon>Neoptera</taxon>
        <taxon>Endopterygota</taxon>
        <taxon>Hymenoptera</taxon>
        <taxon>Apocrita</taxon>
        <taxon>Proctotrupomorpha</taxon>
        <taxon>Chalcidoidea</taxon>
        <taxon>Aphelinidae</taxon>
        <taxon>Aphelininae</taxon>
        <taxon>Eretmocerus</taxon>
    </lineage>
</organism>
<keyword evidence="2" id="KW-1185">Reference proteome</keyword>
<dbReference type="Proteomes" id="UP001239111">
    <property type="component" value="Chromosome 3"/>
</dbReference>
<dbReference type="EMBL" id="CM056743">
    <property type="protein sequence ID" value="KAJ8671563.1"/>
    <property type="molecule type" value="Genomic_DNA"/>
</dbReference>
<protein>
    <submittedName>
        <fullName evidence="1">Uncharacterized protein</fullName>
    </submittedName>
</protein>
<accession>A0ACC2NKZ1</accession>
<evidence type="ECO:0000313" key="1">
    <source>
        <dbReference type="EMBL" id="KAJ8671563.1"/>
    </source>
</evidence>
<gene>
    <name evidence="1" type="ORF">QAD02_002822</name>
</gene>
<reference evidence="1" key="1">
    <citation type="submission" date="2023-04" db="EMBL/GenBank/DDBJ databases">
        <title>A chromosome-level genome assembly of the parasitoid wasp Eretmocerus hayati.</title>
        <authorList>
            <person name="Zhong Y."/>
            <person name="Liu S."/>
            <person name="Liu Y."/>
        </authorList>
    </citation>
    <scope>NUCLEOTIDE SEQUENCE</scope>
    <source>
        <strain evidence="1">ZJU_SS_LIU_2023</strain>
    </source>
</reference>
<evidence type="ECO:0000313" key="2">
    <source>
        <dbReference type="Proteomes" id="UP001239111"/>
    </source>
</evidence>
<sequence length="187" mass="21418">MNKPHTNASSRLQVLEDEVNREFREFQRDPTSVQDEERVKKLQKSITRLRKILKGVLANRALNNWSTGSIAALEFDAHKASFHIKKYVESPTPKDKTAKESLKRKNLEESDVDDGITKTTDVQQPTHEISETVDGNEHWIMYEKKQDPEKRKRGASYISRVLDVKKSGGDSTVWCITKPLLLSPTTQ</sequence>